<keyword evidence="8" id="KW-1071">Ligand-gated ion channel</keyword>
<keyword evidence="1" id="KW-0813">Transport</keyword>
<gene>
    <name evidence="12" type="ORF">ACEWY4_007413</name>
</gene>
<keyword evidence="13" id="KW-1185">Reference proteome</keyword>
<evidence type="ECO:0000259" key="11">
    <source>
        <dbReference type="Pfam" id="PF02931"/>
    </source>
</evidence>
<dbReference type="Pfam" id="PF02931">
    <property type="entry name" value="Neur_chan_LBD"/>
    <property type="match status" value="1"/>
</dbReference>
<protein>
    <recommendedName>
        <fullName evidence="11">Neurotransmitter-gated ion-channel ligand-binding domain-containing protein</fullName>
    </recommendedName>
</protein>
<dbReference type="InterPro" id="IPR036734">
    <property type="entry name" value="Neur_chan_lig-bd_sf"/>
</dbReference>
<evidence type="ECO:0000256" key="1">
    <source>
        <dbReference type="ARBA" id="ARBA00022448"/>
    </source>
</evidence>
<evidence type="ECO:0000313" key="12">
    <source>
        <dbReference type="EMBL" id="KAL2098206.1"/>
    </source>
</evidence>
<dbReference type="EMBL" id="JBHFQA010000006">
    <property type="protein sequence ID" value="KAL2098206.1"/>
    <property type="molecule type" value="Genomic_DNA"/>
</dbReference>
<evidence type="ECO:0000256" key="9">
    <source>
        <dbReference type="ARBA" id="ARBA00023303"/>
    </source>
</evidence>
<comment type="subcellular location">
    <subcellularLocation>
        <location evidence="10">Synaptic cell membrane</location>
        <topology evidence="10">Multi-pass membrane protein</topology>
    </subcellularLocation>
</comment>
<evidence type="ECO:0000256" key="8">
    <source>
        <dbReference type="ARBA" id="ARBA00023286"/>
    </source>
</evidence>
<keyword evidence="4" id="KW-0770">Synapse</keyword>
<feature type="domain" description="Neurotransmitter-gated ion-channel ligand-binding" evidence="11">
    <location>
        <begin position="33"/>
        <end position="123"/>
    </location>
</feature>
<keyword evidence="5" id="KW-0406">Ion transport</keyword>
<keyword evidence="2" id="KW-1003">Cell membrane</keyword>
<sequence length="124" mass="14351">MENIKLARTSILGGILIWTSICIRGTTQGAYQRQLYTDLLANYNRLERPVQNDSAAIEVQLGITLLQIIDVDEKNQVLITNAWLELSWTDTYLKWDPENYPGVENLRFPSNQIWVPDILLYNRV</sequence>
<comment type="caution">
    <text evidence="12">The sequence shown here is derived from an EMBL/GenBank/DDBJ whole genome shotgun (WGS) entry which is preliminary data.</text>
</comment>
<dbReference type="Proteomes" id="UP001591681">
    <property type="component" value="Unassembled WGS sequence"/>
</dbReference>
<evidence type="ECO:0000256" key="6">
    <source>
        <dbReference type="ARBA" id="ARBA00023136"/>
    </source>
</evidence>
<evidence type="ECO:0000256" key="7">
    <source>
        <dbReference type="ARBA" id="ARBA00023170"/>
    </source>
</evidence>
<accession>A0ABD1KGS5</accession>
<dbReference type="InterPro" id="IPR006201">
    <property type="entry name" value="Neur_channel"/>
</dbReference>
<reference evidence="12 13" key="1">
    <citation type="submission" date="2024-09" db="EMBL/GenBank/DDBJ databases">
        <title>A chromosome-level genome assembly of Gray's grenadier anchovy, Coilia grayii.</title>
        <authorList>
            <person name="Fu Z."/>
        </authorList>
    </citation>
    <scope>NUCLEOTIDE SEQUENCE [LARGE SCALE GENOMIC DNA]</scope>
    <source>
        <strain evidence="12">G4</strain>
        <tissue evidence="12">Muscle</tissue>
    </source>
</reference>
<dbReference type="GO" id="GO:0097060">
    <property type="term" value="C:synaptic membrane"/>
    <property type="evidence" value="ECO:0007669"/>
    <property type="project" value="UniProtKB-SubCell"/>
</dbReference>
<evidence type="ECO:0000256" key="2">
    <source>
        <dbReference type="ARBA" id="ARBA00022475"/>
    </source>
</evidence>
<dbReference type="AlphaFoldDB" id="A0ABD1KGS5"/>
<keyword evidence="9" id="KW-0407">Ion channel</keyword>
<dbReference type="GO" id="GO:0034220">
    <property type="term" value="P:monoatomic ion transmembrane transport"/>
    <property type="evidence" value="ECO:0007669"/>
    <property type="project" value="UniProtKB-KW"/>
</dbReference>
<keyword evidence="3" id="KW-0812">Transmembrane</keyword>
<keyword evidence="7" id="KW-0675">Receptor</keyword>
<keyword evidence="6" id="KW-0472">Membrane</keyword>
<name>A0ABD1KGS5_9TELE</name>
<dbReference type="PANTHER" id="PTHR18945">
    <property type="entry name" value="NEUROTRANSMITTER GATED ION CHANNEL"/>
    <property type="match status" value="1"/>
</dbReference>
<evidence type="ECO:0000256" key="5">
    <source>
        <dbReference type="ARBA" id="ARBA00023065"/>
    </source>
</evidence>
<dbReference type="Gene3D" id="2.70.170.10">
    <property type="entry name" value="Neurotransmitter-gated ion-channel ligand-binding domain"/>
    <property type="match status" value="1"/>
</dbReference>
<evidence type="ECO:0000313" key="13">
    <source>
        <dbReference type="Proteomes" id="UP001591681"/>
    </source>
</evidence>
<organism evidence="12 13">
    <name type="scientific">Coilia grayii</name>
    <name type="common">Gray's grenadier anchovy</name>
    <dbReference type="NCBI Taxonomy" id="363190"/>
    <lineage>
        <taxon>Eukaryota</taxon>
        <taxon>Metazoa</taxon>
        <taxon>Chordata</taxon>
        <taxon>Craniata</taxon>
        <taxon>Vertebrata</taxon>
        <taxon>Euteleostomi</taxon>
        <taxon>Actinopterygii</taxon>
        <taxon>Neopterygii</taxon>
        <taxon>Teleostei</taxon>
        <taxon>Clupei</taxon>
        <taxon>Clupeiformes</taxon>
        <taxon>Clupeoidei</taxon>
        <taxon>Engraulidae</taxon>
        <taxon>Coilinae</taxon>
        <taxon>Coilia</taxon>
    </lineage>
</organism>
<dbReference type="SUPFAM" id="SSF63712">
    <property type="entry name" value="Nicotinic receptor ligand binding domain-like"/>
    <property type="match status" value="1"/>
</dbReference>
<evidence type="ECO:0000256" key="4">
    <source>
        <dbReference type="ARBA" id="ARBA00023018"/>
    </source>
</evidence>
<proteinExistence type="predicted"/>
<dbReference type="PRINTS" id="PR00254">
    <property type="entry name" value="NICOTINICR"/>
</dbReference>
<evidence type="ECO:0000256" key="3">
    <source>
        <dbReference type="ARBA" id="ARBA00022692"/>
    </source>
</evidence>
<dbReference type="InterPro" id="IPR002394">
    <property type="entry name" value="Nicotinic_acetylcholine_rcpt"/>
</dbReference>
<dbReference type="InterPro" id="IPR006202">
    <property type="entry name" value="Neur_chan_lig-bd"/>
</dbReference>
<evidence type="ECO:0000256" key="10">
    <source>
        <dbReference type="ARBA" id="ARBA00034099"/>
    </source>
</evidence>